<dbReference type="GO" id="GO:0005524">
    <property type="term" value="F:ATP binding"/>
    <property type="evidence" value="ECO:0007669"/>
    <property type="project" value="UniProtKB-KW"/>
</dbReference>
<name>A0A917SG88_9ACTN</name>
<dbReference type="InterPro" id="IPR017871">
    <property type="entry name" value="ABC_transporter-like_CS"/>
</dbReference>
<keyword evidence="4" id="KW-1003">Cell membrane</keyword>
<dbReference type="CDD" id="cd03257">
    <property type="entry name" value="ABC_NikE_OppD_transporters"/>
    <property type="match status" value="1"/>
</dbReference>
<comment type="caution">
    <text evidence="10">The sequence shown here is derived from an EMBL/GenBank/DDBJ whole genome shotgun (WGS) entry which is preliminary data.</text>
</comment>
<dbReference type="PROSITE" id="PS50893">
    <property type="entry name" value="ABC_TRANSPORTER_2"/>
    <property type="match status" value="1"/>
</dbReference>
<evidence type="ECO:0000256" key="4">
    <source>
        <dbReference type="ARBA" id="ARBA00022475"/>
    </source>
</evidence>
<keyword evidence="11" id="KW-1185">Reference proteome</keyword>
<proteinExistence type="inferred from homology"/>
<protein>
    <submittedName>
        <fullName evidence="10">ABC transporter ATP-binding protein</fullName>
    </submittedName>
</protein>
<evidence type="ECO:0000313" key="11">
    <source>
        <dbReference type="Proteomes" id="UP000613840"/>
    </source>
</evidence>
<evidence type="ECO:0000256" key="6">
    <source>
        <dbReference type="ARBA" id="ARBA00022840"/>
    </source>
</evidence>
<keyword evidence="6 10" id="KW-0067">ATP-binding</keyword>
<dbReference type="PANTHER" id="PTHR43297">
    <property type="entry name" value="OLIGOPEPTIDE TRANSPORT ATP-BINDING PROTEIN APPD"/>
    <property type="match status" value="1"/>
</dbReference>
<evidence type="ECO:0000256" key="5">
    <source>
        <dbReference type="ARBA" id="ARBA00022741"/>
    </source>
</evidence>
<organism evidence="10 11">
    <name type="scientific">Microlunatus endophyticus</name>
    <dbReference type="NCBI Taxonomy" id="1716077"/>
    <lineage>
        <taxon>Bacteria</taxon>
        <taxon>Bacillati</taxon>
        <taxon>Actinomycetota</taxon>
        <taxon>Actinomycetes</taxon>
        <taxon>Propionibacteriales</taxon>
        <taxon>Propionibacteriaceae</taxon>
        <taxon>Microlunatus</taxon>
    </lineage>
</organism>
<dbReference type="SMART" id="SM00382">
    <property type="entry name" value="AAA"/>
    <property type="match status" value="1"/>
</dbReference>
<dbReference type="PANTHER" id="PTHR43297:SF2">
    <property type="entry name" value="DIPEPTIDE TRANSPORT ATP-BINDING PROTEIN DPPD"/>
    <property type="match status" value="1"/>
</dbReference>
<feature type="region of interest" description="Disordered" evidence="8">
    <location>
        <begin position="340"/>
        <end position="362"/>
    </location>
</feature>
<accession>A0A917SG88</accession>
<keyword evidence="5" id="KW-0547">Nucleotide-binding</keyword>
<comment type="similarity">
    <text evidence="2">Belongs to the ABC transporter superfamily.</text>
</comment>
<evidence type="ECO:0000256" key="2">
    <source>
        <dbReference type="ARBA" id="ARBA00005417"/>
    </source>
</evidence>
<dbReference type="AlphaFoldDB" id="A0A917SG88"/>
<dbReference type="Proteomes" id="UP000613840">
    <property type="component" value="Unassembled WGS sequence"/>
</dbReference>
<gene>
    <name evidence="10" type="ORF">GCM10011575_37020</name>
</gene>
<evidence type="ECO:0000259" key="9">
    <source>
        <dbReference type="PROSITE" id="PS50893"/>
    </source>
</evidence>
<reference evidence="10" key="1">
    <citation type="journal article" date="2014" name="Int. J. Syst. Evol. Microbiol.">
        <title>Complete genome sequence of Corynebacterium casei LMG S-19264T (=DSM 44701T), isolated from a smear-ripened cheese.</title>
        <authorList>
            <consortium name="US DOE Joint Genome Institute (JGI-PGF)"/>
            <person name="Walter F."/>
            <person name="Albersmeier A."/>
            <person name="Kalinowski J."/>
            <person name="Ruckert C."/>
        </authorList>
    </citation>
    <scope>NUCLEOTIDE SEQUENCE</scope>
    <source>
        <strain evidence="10">CGMCC 4.7306</strain>
    </source>
</reference>
<dbReference type="FunFam" id="3.40.50.300:FF:000016">
    <property type="entry name" value="Oligopeptide ABC transporter ATP-binding component"/>
    <property type="match status" value="1"/>
</dbReference>
<evidence type="ECO:0000256" key="3">
    <source>
        <dbReference type="ARBA" id="ARBA00022448"/>
    </source>
</evidence>
<dbReference type="Pfam" id="PF08352">
    <property type="entry name" value="oligo_HPY"/>
    <property type="match status" value="1"/>
</dbReference>
<reference evidence="10" key="2">
    <citation type="submission" date="2020-09" db="EMBL/GenBank/DDBJ databases">
        <authorList>
            <person name="Sun Q."/>
            <person name="Zhou Y."/>
        </authorList>
    </citation>
    <scope>NUCLEOTIDE SEQUENCE</scope>
    <source>
        <strain evidence="10">CGMCC 4.7306</strain>
    </source>
</reference>
<evidence type="ECO:0000256" key="7">
    <source>
        <dbReference type="ARBA" id="ARBA00023136"/>
    </source>
</evidence>
<dbReference type="GO" id="GO:0005886">
    <property type="term" value="C:plasma membrane"/>
    <property type="evidence" value="ECO:0007669"/>
    <property type="project" value="UniProtKB-SubCell"/>
</dbReference>
<keyword evidence="7" id="KW-0472">Membrane</keyword>
<feature type="domain" description="ABC transporter" evidence="9">
    <location>
        <begin position="8"/>
        <end position="258"/>
    </location>
</feature>
<sequence>MHVMTELLEVQNLRTEFATDDGAVTSVDNVSFSVRPGETVGLVGESGSGKSVTALSIMRLLKENGRVTEGSIMFDGKDLLGLPESQMRKVRGNAISMIFQEPMTSLNPVLKVGEQLAETMVLHLGLSRSEAWSRAVELLDHVGIPRPKDIAADYPHRLSGGMRQRAMIAMALSCHPKLIIADEPTTALDVTIQAQILKLMRQLSTESDTAMILITHDLGVIAEMADKVVVMYAGQVVEEADVYTLFEQPKHPYTQGLLGSIPQISAPASGRGSDRLHSIPGSVPSLLEMPTGCRFAARCPERMPTCDDPVELLALGPTSSGSVPGVRGGHQVRCVLYEEGRGPTDQPAEAVSAGVASDRTKG</sequence>
<keyword evidence="3" id="KW-0813">Transport</keyword>
<dbReference type="InterPro" id="IPR027417">
    <property type="entry name" value="P-loop_NTPase"/>
</dbReference>
<evidence type="ECO:0000256" key="8">
    <source>
        <dbReference type="SAM" id="MobiDB-lite"/>
    </source>
</evidence>
<dbReference type="PROSITE" id="PS00211">
    <property type="entry name" value="ABC_TRANSPORTER_1"/>
    <property type="match status" value="1"/>
</dbReference>
<dbReference type="Gene3D" id="3.40.50.300">
    <property type="entry name" value="P-loop containing nucleotide triphosphate hydrolases"/>
    <property type="match status" value="1"/>
</dbReference>
<dbReference type="InterPro" id="IPR003593">
    <property type="entry name" value="AAA+_ATPase"/>
</dbReference>
<dbReference type="GO" id="GO:0015833">
    <property type="term" value="P:peptide transport"/>
    <property type="evidence" value="ECO:0007669"/>
    <property type="project" value="InterPro"/>
</dbReference>
<dbReference type="SUPFAM" id="SSF52540">
    <property type="entry name" value="P-loop containing nucleoside triphosphate hydrolases"/>
    <property type="match status" value="1"/>
</dbReference>
<dbReference type="InterPro" id="IPR050388">
    <property type="entry name" value="ABC_Ni/Peptide_Import"/>
</dbReference>
<dbReference type="NCBIfam" id="TIGR01727">
    <property type="entry name" value="oligo_HPY"/>
    <property type="match status" value="1"/>
</dbReference>
<comment type="subcellular location">
    <subcellularLocation>
        <location evidence="1">Cell membrane</location>
        <topology evidence="1">Peripheral membrane protein</topology>
    </subcellularLocation>
</comment>
<dbReference type="InterPro" id="IPR013563">
    <property type="entry name" value="Oligopep_ABC_C"/>
</dbReference>
<dbReference type="InterPro" id="IPR003439">
    <property type="entry name" value="ABC_transporter-like_ATP-bd"/>
</dbReference>
<evidence type="ECO:0000313" key="10">
    <source>
        <dbReference type="EMBL" id="GGL75404.1"/>
    </source>
</evidence>
<dbReference type="Pfam" id="PF00005">
    <property type="entry name" value="ABC_tran"/>
    <property type="match status" value="1"/>
</dbReference>
<dbReference type="GO" id="GO:0016887">
    <property type="term" value="F:ATP hydrolysis activity"/>
    <property type="evidence" value="ECO:0007669"/>
    <property type="project" value="InterPro"/>
</dbReference>
<dbReference type="EMBL" id="BMMZ01000010">
    <property type="protein sequence ID" value="GGL75404.1"/>
    <property type="molecule type" value="Genomic_DNA"/>
</dbReference>
<evidence type="ECO:0000256" key="1">
    <source>
        <dbReference type="ARBA" id="ARBA00004202"/>
    </source>
</evidence>